<dbReference type="Gene3D" id="3.30.360.10">
    <property type="entry name" value="Dihydrodipicolinate Reductase, domain 2"/>
    <property type="match status" value="1"/>
</dbReference>
<dbReference type="PANTHER" id="PTHR43377">
    <property type="entry name" value="BILIVERDIN REDUCTASE A"/>
    <property type="match status" value="1"/>
</dbReference>
<dbReference type="Pfam" id="PF01408">
    <property type="entry name" value="GFO_IDH_MocA"/>
    <property type="match status" value="1"/>
</dbReference>
<dbReference type="InterPro" id="IPR055170">
    <property type="entry name" value="GFO_IDH_MocA-like_dom"/>
</dbReference>
<dbReference type="AlphaFoldDB" id="A0A6J7A8D4"/>
<dbReference type="InterPro" id="IPR000683">
    <property type="entry name" value="Gfo/Idh/MocA-like_OxRdtase_N"/>
</dbReference>
<name>A0A6J7A8D4_9ZZZZ</name>
<evidence type="ECO:0000313" key="3">
    <source>
        <dbReference type="EMBL" id="CAB4828720.1"/>
    </source>
</evidence>
<protein>
    <submittedName>
        <fullName evidence="3">Unannotated protein</fullName>
    </submittedName>
</protein>
<dbReference type="EMBL" id="CAFABF010000035">
    <property type="protein sequence ID" value="CAB4828720.1"/>
    <property type="molecule type" value="Genomic_DNA"/>
</dbReference>
<dbReference type="Gene3D" id="3.40.50.720">
    <property type="entry name" value="NAD(P)-binding Rossmann-like Domain"/>
    <property type="match status" value="1"/>
</dbReference>
<accession>A0A6J7A8D4</accession>
<sequence length="350" mass="38314">MINVGIVGCGRISDLHAKAYMTHPQAQINAICDPSQDVLEMRGKLWNVPTSRRFQKIEDLLALSDVDMVDVLVPHNLHSKMANQVIASGKALSLQKPMTVSLEEADQLIEAAKLAGTKFKVFENFIFFPPIALAKKLVDEGEIGDLLGIRMKSSSGISDTAWQIPAATAAWRLDPEKCGGGPLVFDDGHHKFAVAWHFLGKIRSVFADIGNWENTGIDSPSIVSWRHENGGIGSLEVIFSPELQVNTKYYAQDDQIEITGTKGIIWVTKGHGQLLESPPVTLYKGGIVRHFSDVDYDWGSSFVKSGQHFIDALLNGTEPLLTGEEGREVLAFTLAAQEASRLGTPVTPKR</sequence>
<feature type="domain" description="Gfo/Idh/MocA-like oxidoreductase N-terminal" evidence="1">
    <location>
        <begin position="2"/>
        <end position="121"/>
    </location>
</feature>
<evidence type="ECO:0000259" key="1">
    <source>
        <dbReference type="Pfam" id="PF01408"/>
    </source>
</evidence>
<evidence type="ECO:0000259" key="2">
    <source>
        <dbReference type="Pfam" id="PF22725"/>
    </source>
</evidence>
<dbReference type="PANTHER" id="PTHR43377:SF1">
    <property type="entry name" value="BILIVERDIN REDUCTASE A"/>
    <property type="match status" value="1"/>
</dbReference>
<reference evidence="3" key="1">
    <citation type="submission" date="2020-05" db="EMBL/GenBank/DDBJ databases">
        <authorList>
            <person name="Chiriac C."/>
            <person name="Salcher M."/>
            <person name="Ghai R."/>
            <person name="Kavagutti S V."/>
        </authorList>
    </citation>
    <scope>NUCLEOTIDE SEQUENCE</scope>
</reference>
<feature type="domain" description="GFO/IDH/MocA-like oxidoreductase" evidence="2">
    <location>
        <begin position="133"/>
        <end position="265"/>
    </location>
</feature>
<dbReference type="InterPro" id="IPR051450">
    <property type="entry name" value="Gfo/Idh/MocA_Oxidoreductases"/>
</dbReference>
<proteinExistence type="predicted"/>
<gene>
    <name evidence="3" type="ORF">UFOPK3167_00807</name>
</gene>
<organism evidence="3">
    <name type="scientific">freshwater metagenome</name>
    <dbReference type="NCBI Taxonomy" id="449393"/>
    <lineage>
        <taxon>unclassified sequences</taxon>
        <taxon>metagenomes</taxon>
        <taxon>ecological metagenomes</taxon>
    </lineage>
</organism>
<dbReference type="InterPro" id="IPR036291">
    <property type="entry name" value="NAD(P)-bd_dom_sf"/>
</dbReference>
<dbReference type="SUPFAM" id="SSF55347">
    <property type="entry name" value="Glyceraldehyde-3-phosphate dehydrogenase-like, C-terminal domain"/>
    <property type="match status" value="1"/>
</dbReference>
<dbReference type="Pfam" id="PF22725">
    <property type="entry name" value="GFO_IDH_MocA_C3"/>
    <property type="match status" value="1"/>
</dbReference>
<dbReference type="SUPFAM" id="SSF51735">
    <property type="entry name" value="NAD(P)-binding Rossmann-fold domains"/>
    <property type="match status" value="1"/>
</dbReference>
<dbReference type="GO" id="GO:0000166">
    <property type="term" value="F:nucleotide binding"/>
    <property type="evidence" value="ECO:0007669"/>
    <property type="project" value="InterPro"/>
</dbReference>